<dbReference type="EMBL" id="CP043617">
    <property type="protein sequence ID" value="QFR49352.1"/>
    <property type="molecule type" value="Genomic_DNA"/>
</dbReference>
<dbReference type="KEGG" id="sulg:FJR48_06270"/>
<evidence type="ECO:0000313" key="2">
    <source>
        <dbReference type="Proteomes" id="UP000326944"/>
    </source>
</evidence>
<name>A0A5P8P0W6_9BACT</name>
<organism evidence="1 2">
    <name type="scientific">Sulfurimonas lithotrophica</name>
    <dbReference type="NCBI Taxonomy" id="2590022"/>
    <lineage>
        <taxon>Bacteria</taxon>
        <taxon>Pseudomonadati</taxon>
        <taxon>Campylobacterota</taxon>
        <taxon>Epsilonproteobacteria</taxon>
        <taxon>Campylobacterales</taxon>
        <taxon>Sulfurimonadaceae</taxon>
        <taxon>Sulfurimonas</taxon>
    </lineage>
</organism>
<accession>A0A5P8P0W6</accession>
<sequence length="892" mass="103525">MKRFFLLINILIYNTIFATEVVHDEQYYKYKKNDVEIIFTKDNLEFAKQTSTIEPKLHEYYQDTYGWVLDETLYIGLLSHRNQIPNGFSTQLPNNKQMNYVGGVQNIDYFCSTSWLDTLLYHESAHNYQLNVKANPLSRFLHSIFGNGFVLSPMPFIVPNLMENSFMLEGNAVLNESWHGNGGRLYSGRFKAQTILQAKAGNITPQNTYNTTLNFPYSETYYITGGFYNLYMAQKYGLDNINRYFHQHSKLFVWPQLTNHSMKVTTGDYFKDSLEDFASEYASKKLNIAKGKKLFSSQFYYQLNNDKDEIFFIINKDGVSSPELIRVDKQSLKVSKQKDSWLSGKVIKKENQYYTVGSNYTSAFNIYQGLYDSDADILESSKSKIIQGYLSDNTEVYFDVKSSFSEAKLYIGNSFYETVNSSVFIDANDNLYYFKQNAKTRTLYKNKTPIYYYKGFYGIVSDVDSKNNIYFIANSKNGSTLYRYSNAKVNRVLEADNIIEAKLIGDDKVFLSAIGKSEYYYLINELTEIEQTPYETKLFFENKDYYAKTNYKNLPKNEHINLDKKYNSFFDMHYSGTNLFIGSNDNDSTIGNISINFADPLGQNQSSFFLNKDSSEVLISGLSYSSKEYLFNYSLSAYGVLDDANELKTRDYGLMANIKIPFIKFARYYGELGLNYFQDYDTLEREPLSIYLNLSRYEHYGKSRYLNYLNSLELYTVNERNDNIYGGIYNFSHDLPYETYINLGAKYSKTDTKITSFNANINKRGVKVSDASNSIYDNSQIQIPNLIGSLYIQEAGYVEAKLSSVINFSKYYFTFPLSIQRESIYTKYRYYELKSFSQNRYKMNETTIGISLSLVGLNSFAFPLNLEYIYNDGNSRLIEDSGVFRFILEVNF</sequence>
<dbReference type="OrthoDB" id="9799878at2"/>
<protein>
    <submittedName>
        <fullName evidence="1">Uncharacterized protein</fullName>
    </submittedName>
</protein>
<dbReference type="Proteomes" id="UP000326944">
    <property type="component" value="Chromosome"/>
</dbReference>
<reference evidence="1 2" key="1">
    <citation type="submission" date="2019-09" db="EMBL/GenBank/DDBJ databases">
        <title>Sulfurimonas gotlandica sp. nov., a chemoautotrophic and psychrotolerant epsilonproteobacterium isolated from a pelagic redoxcline, and an emended description of the genus Sulfurimonas.</title>
        <authorList>
            <person name="Wang S."/>
            <person name="Jiang L."/>
            <person name="Shao S."/>
        </authorList>
    </citation>
    <scope>NUCLEOTIDE SEQUENCE [LARGE SCALE GENOMIC DNA]</scope>
    <source>
        <strain evidence="1 2">GYSZ_1</strain>
    </source>
</reference>
<gene>
    <name evidence="1" type="ORF">FJR48_06270</name>
</gene>
<dbReference type="RefSeq" id="WP_152307295.1">
    <property type="nucleotide sequence ID" value="NZ_CP043617.1"/>
</dbReference>
<keyword evidence="2" id="KW-1185">Reference proteome</keyword>
<evidence type="ECO:0000313" key="1">
    <source>
        <dbReference type="EMBL" id="QFR49352.1"/>
    </source>
</evidence>
<dbReference type="AlphaFoldDB" id="A0A5P8P0W6"/>
<proteinExistence type="predicted"/>